<reference evidence="2" key="1">
    <citation type="journal article" date="2011" name="Genome Res.">
        <title>Phylogeny-wide analysis of social amoeba genomes highlights ancient origins for complex intercellular communication.</title>
        <authorList>
            <person name="Heidel A.J."/>
            <person name="Lawal H.M."/>
            <person name="Felder M."/>
            <person name="Schilde C."/>
            <person name="Helps N.R."/>
            <person name="Tunggal B."/>
            <person name="Rivero F."/>
            <person name="John U."/>
            <person name="Schleicher M."/>
            <person name="Eichinger L."/>
            <person name="Platzer M."/>
            <person name="Noegel A.A."/>
            <person name="Schaap P."/>
            <person name="Gloeckner G."/>
        </authorList>
    </citation>
    <scope>NUCLEOTIDE SEQUENCE [LARGE SCALE GENOMIC DNA]</scope>
    <source>
        <strain evidence="2">SH3</strain>
    </source>
</reference>
<protein>
    <submittedName>
        <fullName evidence="1">Uncharacterized protein</fullName>
    </submittedName>
</protein>
<dbReference type="Proteomes" id="UP000007797">
    <property type="component" value="Unassembled WGS sequence"/>
</dbReference>
<dbReference type="GeneID" id="14877330"/>
<sequence length="30" mass="3628">MSQENEISFFKSKTIILIFRVVMELWDLLP</sequence>
<organism evidence="1 2">
    <name type="scientific">Cavenderia fasciculata</name>
    <name type="common">Slime mold</name>
    <name type="synonym">Dictyostelium fasciculatum</name>
    <dbReference type="NCBI Taxonomy" id="261658"/>
    <lineage>
        <taxon>Eukaryota</taxon>
        <taxon>Amoebozoa</taxon>
        <taxon>Evosea</taxon>
        <taxon>Eumycetozoa</taxon>
        <taxon>Dictyostelia</taxon>
        <taxon>Acytosteliales</taxon>
        <taxon>Cavenderiaceae</taxon>
        <taxon>Cavenderia</taxon>
    </lineage>
</organism>
<evidence type="ECO:0000313" key="1">
    <source>
        <dbReference type="EMBL" id="EGG25172.1"/>
    </source>
</evidence>
<dbReference type="RefSeq" id="XP_004363023.1">
    <property type="nucleotide sequence ID" value="XM_004362966.1"/>
</dbReference>
<gene>
    <name evidence="1" type="ORF">DFA_03420</name>
</gene>
<accession>F4PHI8</accession>
<proteinExistence type="predicted"/>
<evidence type="ECO:0000313" key="2">
    <source>
        <dbReference type="Proteomes" id="UP000007797"/>
    </source>
</evidence>
<dbReference type="KEGG" id="dfa:DFA_03420"/>
<dbReference type="EMBL" id="GL883006">
    <property type="protein sequence ID" value="EGG25172.1"/>
    <property type="molecule type" value="Genomic_DNA"/>
</dbReference>
<keyword evidence="2" id="KW-1185">Reference proteome</keyword>
<dbReference type="AlphaFoldDB" id="F4PHI8"/>
<name>F4PHI8_CACFS</name>